<comment type="caution">
    <text evidence="2">The sequence shown here is derived from an EMBL/GenBank/DDBJ whole genome shotgun (WGS) entry which is preliminary data.</text>
</comment>
<organism evidence="2 3">
    <name type="scientific">Candidatus Shapirobacteria bacterium CG08_land_8_20_14_0_20_39_18</name>
    <dbReference type="NCBI Taxonomy" id="1974883"/>
    <lineage>
        <taxon>Bacteria</taxon>
        <taxon>Candidatus Shapironibacteriota</taxon>
    </lineage>
</organism>
<feature type="transmembrane region" description="Helical" evidence="1">
    <location>
        <begin position="12"/>
        <end position="32"/>
    </location>
</feature>
<evidence type="ECO:0000256" key="1">
    <source>
        <dbReference type="SAM" id="Phobius"/>
    </source>
</evidence>
<dbReference type="AlphaFoldDB" id="A0A2M6XCE9"/>
<accession>A0A2M6XCE9</accession>
<keyword evidence="1" id="KW-0472">Membrane</keyword>
<dbReference type="EMBL" id="PEYO01000018">
    <property type="protein sequence ID" value="PIU03329.1"/>
    <property type="molecule type" value="Genomic_DNA"/>
</dbReference>
<dbReference type="Proteomes" id="UP000228996">
    <property type="component" value="Unassembled WGS sequence"/>
</dbReference>
<keyword evidence="1" id="KW-0812">Transmembrane</keyword>
<proteinExistence type="predicted"/>
<evidence type="ECO:0000313" key="3">
    <source>
        <dbReference type="Proteomes" id="UP000228996"/>
    </source>
</evidence>
<protein>
    <submittedName>
        <fullName evidence="2">Uncharacterized protein</fullName>
    </submittedName>
</protein>
<sequence length="103" mass="11310">MDKKVEKGVPGWMMVVVLAALALWAATLIVLVPDELRATVFNAWMTVTIWSSSAGQHALPSWLPRWTISGHECDSGFKETERSALKRVFHSSFCGSCGSSRVS</sequence>
<reference evidence="3" key="1">
    <citation type="submission" date="2017-09" db="EMBL/GenBank/DDBJ databases">
        <title>Depth-based differentiation of microbial function through sediment-hosted aquifers and enrichment of novel symbionts in the deep terrestrial subsurface.</title>
        <authorList>
            <person name="Probst A.J."/>
            <person name="Ladd B."/>
            <person name="Jarett J.K."/>
            <person name="Geller-Mcgrath D.E."/>
            <person name="Sieber C.M.K."/>
            <person name="Emerson J.B."/>
            <person name="Anantharaman K."/>
            <person name="Thomas B.C."/>
            <person name="Malmstrom R."/>
            <person name="Stieglmeier M."/>
            <person name="Klingl A."/>
            <person name="Woyke T."/>
            <person name="Ryan C.M."/>
            <person name="Banfield J.F."/>
        </authorList>
    </citation>
    <scope>NUCLEOTIDE SEQUENCE [LARGE SCALE GENOMIC DNA]</scope>
</reference>
<gene>
    <name evidence="2" type="ORF">COT44_03850</name>
</gene>
<name>A0A2M6XCE9_9BACT</name>
<evidence type="ECO:0000313" key="2">
    <source>
        <dbReference type="EMBL" id="PIU03329.1"/>
    </source>
</evidence>
<keyword evidence="1" id="KW-1133">Transmembrane helix</keyword>